<name>A0A174FK95_9FIRM</name>
<evidence type="ECO:0000256" key="1">
    <source>
        <dbReference type="SAM" id="Phobius"/>
    </source>
</evidence>
<dbReference type="Proteomes" id="UP000095706">
    <property type="component" value="Unassembled WGS sequence"/>
</dbReference>
<keyword evidence="1" id="KW-0472">Membrane</keyword>
<keyword evidence="1" id="KW-1133">Transmembrane helix</keyword>
<feature type="transmembrane region" description="Helical" evidence="1">
    <location>
        <begin position="48"/>
        <end position="71"/>
    </location>
</feature>
<evidence type="ECO:0000313" key="2">
    <source>
        <dbReference type="EMBL" id="CUO50684.1"/>
    </source>
</evidence>
<reference evidence="3" key="2">
    <citation type="submission" date="2022-01" db="EMBL/GenBank/DDBJ databases">
        <title>Collection of gut derived symbiotic bacterial strains cultured from healthy donors.</title>
        <authorList>
            <person name="Lin H."/>
            <person name="Kohout C."/>
            <person name="Waligurski E."/>
            <person name="Pamer E.G."/>
        </authorList>
    </citation>
    <scope>NUCLEOTIDE SEQUENCE</scope>
    <source>
        <strain evidence="3">DFI.5.49</strain>
    </source>
</reference>
<dbReference type="EMBL" id="CYYV01000010">
    <property type="protein sequence ID" value="CUO50684.1"/>
    <property type="molecule type" value="Genomic_DNA"/>
</dbReference>
<proteinExistence type="predicted"/>
<dbReference type="EMBL" id="JAKNFS010000004">
    <property type="protein sequence ID" value="MCG4764645.1"/>
    <property type="molecule type" value="Genomic_DNA"/>
</dbReference>
<evidence type="ECO:0000313" key="3">
    <source>
        <dbReference type="EMBL" id="MCG4764645.1"/>
    </source>
</evidence>
<sequence length="160" mass="19309">MKVGYREFYKYFSISVFMGCGYLMLNFWEEAKGQISSYNMQDKAFMIFWFMIYTFGVAYGIINALTSIYIYEWGMQISFLKYKKKIEWEEFSVIRRYHNHFFFNMSKQKDPGPYWAMFHPFTSFVIFDNSRNRSVHIIPLSADEFCDLLTSYGVKYTESK</sequence>
<gene>
    <name evidence="2" type="ORF">ERS852406_02124</name>
    <name evidence="3" type="ORF">L0N21_03805</name>
</gene>
<organism evidence="2 4">
    <name type="scientific">Fusicatenibacter saccharivorans</name>
    <dbReference type="NCBI Taxonomy" id="1150298"/>
    <lineage>
        <taxon>Bacteria</taxon>
        <taxon>Bacillati</taxon>
        <taxon>Bacillota</taxon>
        <taxon>Clostridia</taxon>
        <taxon>Lachnospirales</taxon>
        <taxon>Lachnospiraceae</taxon>
        <taxon>Fusicatenibacter</taxon>
    </lineage>
</organism>
<dbReference type="AlphaFoldDB" id="A0A174FK95"/>
<dbReference type="RefSeq" id="WP_055228026.1">
    <property type="nucleotide sequence ID" value="NZ_CAXSRP010000007.1"/>
</dbReference>
<protein>
    <submittedName>
        <fullName evidence="2">Uncharacterized protein</fullName>
    </submittedName>
</protein>
<evidence type="ECO:0000313" key="4">
    <source>
        <dbReference type="Proteomes" id="UP000095706"/>
    </source>
</evidence>
<accession>A0A174FK95</accession>
<reference evidence="2 4" key="1">
    <citation type="submission" date="2015-09" db="EMBL/GenBank/DDBJ databases">
        <authorList>
            <consortium name="Pathogen Informatics"/>
        </authorList>
    </citation>
    <scope>NUCLEOTIDE SEQUENCE [LARGE SCALE GENOMIC DNA]</scope>
    <source>
        <strain evidence="2 4">2789STDY5608849</strain>
    </source>
</reference>
<keyword evidence="1" id="KW-0812">Transmembrane</keyword>
<dbReference type="Proteomes" id="UP001199915">
    <property type="component" value="Unassembled WGS sequence"/>
</dbReference>
<feature type="transmembrane region" description="Helical" evidence="1">
    <location>
        <begin position="12"/>
        <end position="28"/>
    </location>
</feature>